<sequence>MRVTPWNQYQLVDQETVPDFQLASAKDRIARGCASFGCFGSAATGLENQSPLQVGPNQTQEVLSRPAVLVECKIERNLDDRIDENHSTRKIFSLKSSLKKSTDSSLSLVASAGVDCSNRNEHEVLPEMNAAAASQTGRKVQWMDATGGELVEVREFEMSEDGLDNEFNDGNEKTCSLKPKRSTSCMRSNVYDVRISSARGVVLVCGGVKCFQITSKSLVHGGIFTSVEKEEQRAIPIVWAPERATEGPPRWRR</sequence>
<name>A0A2Z7ALM4_9LAMI</name>
<dbReference type="PANTHER" id="PTHR33401:SF3">
    <property type="entry name" value="LOW AFFINITY POTASSIUM TRANSPORT SYSTEM PROTEIN"/>
    <property type="match status" value="1"/>
</dbReference>
<evidence type="ECO:0000313" key="2">
    <source>
        <dbReference type="Proteomes" id="UP000250235"/>
    </source>
</evidence>
<reference evidence="1 2" key="1">
    <citation type="journal article" date="2015" name="Proc. Natl. Acad. Sci. U.S.A.">
        <title>The resurrection genome of Boea hygrometrica: A blueprint for survival of dehydration.</title>
        <authorList>
            <person name="Xiao L."/>
            <person name="Yang G."/>
            <person name="Zhang L."/>
            <person name="Yang X."/>
            <person name="Zhao S."/>
            <person name="Ji Z."/>
            <person name="Zhou Q."/>
            <person name="Hu M."/>
            <person name="Wang Y."/>
            <person name="Chen M."/>
            <person name="Xu Y."/>
            <person name="Jin H."/>
            <person name="Xiao X."/>
            <person name="Hu G."/>
            <person name="Bao F."/>
            <person name="Hu Y."/>
            <person name="Wan P."/>
            <person name="Li L."/>
            <person name="Deng X."/>
            <person name="Kuang T."/>
            <person name="Xiang C."/>
            <person name="Zhu J.K."/>
            <person name="Oliver M.J."/>
            <person name="He Y."/>
        </authorList>
    </citation>
    <scope>NUCLEOTIDE SEQUENCE [LARGE SCALE GENOMIC DNA]</scope>
    <source>
        <strain evidence="2">cv. XS01</strain>
    </source>
</reference>
<dbReference type="OrthoDB" id="1875894at2759"/>
<keyword evidence="2" id="KW-1185">Reference proteome</keyword>
<dbReference type="PANTHER" id="PTHR33401">
    <property type="entry name" value="LIGHT-HARVESTING COMPLEX-LIKE PROTEIN OHP2, CHLOROPLASTIC"/>
    <property type="match status" value="1"/>
</dbReference>
<gene>
    <name evidence="1" type="ORF">F511_00946</name>
</gene>
<protein>
    <submittedName>
        <fullName evidence="1">Uncharacterized protein</fullName>
    </submittedName>
</protein>
<dbReference type="Proteomes" id="UP000250235">
    <property type="component" value="Unassembled WGS sequence"/>
</dbReference>
<dbReference type="EMBL" id="KV016225">
    <property type="protein sequence ID" value="KZV20089.1"/>
    <property type="molecule type" value="Genomic_DNA"/>
</dbReference>
<proteinExistence type="predicted"/>
<accession>A0A2Z7ALM4</accession>
<evidence type="ECO:0000313" key="1">
    <source>
        <dbReference type="EMBL" id="KZV20089.1"/>
    </source>
</evidence>
<dbReference type="AlphaFoldDB" id="A0A2Z7ALM4"/>
<organism evidence="1 2">
    <name type="scientific">Dorcoceras hygrometricum</name>
    <dbReference type="NCBI Taxonomy" id="472368"/>
    <lineage>
        <taxon>Eukaryota</taxon>
        <taxon>Viridiplantae</taxon>
        <taxon>Streptophyta</taxon>
        <taxon>Embryophyta</taxon>
        <taxon>Tracheophyta</taxon>
        <taxon>Spermatophyta</taxon>
        <taxon>Magnoliopsida</taxon>
        <taxon>eudicotyledons</taxon>
        <taxon>Gunneridae</taxon>
        <taxon>Pentapetalae</taxon>
        <taxon>asterids</taxon>
        <taxon>lamiids</taxon>
        <taxon>Lamiales</taxon>
        <taxon>Gesneriaceae</taxon>
        <taxon>Didymocarpoideae</taxon>
        <taxon>Trichosporeae</taxon>
        <taxon>Loxocarpinae</taxon>
        <taxon>Dorcoceras</taxon>
    </lineage>
</organism>